<accession>A0A948W6T7</accession>
<comment type="caution">
    <text evidence="1">The sequence shown here is derived from an EMBL/GenBank/DDBJ whole genome shotgun (WGS) entry which is preliminary data.</text>
</comment>
<dbReference type="AlphaFoldDB" id="A0A948W6T7"/>
<evidence type="ECO:0000313" key="2">
    <source>
        <dbReference type="Proteomes" id="UP000777784"/>
    </source>
</evidence>
<dbReference type="Proteomes" id="UP000777784">
    <property type="component" value="Unassembled WGS sequence"/>
</dbReference>
<dbReference type="Gene3D" id="3.30.70.1700">
    <property type="entry name" value="Phage minor tail protein U"/>
    <property type="match status" value="1"/>
</dbReference>
<organism evidence="1 2">
    <name type="scientific">Eiseniibacteriota bacterium</name>
    <dbReference type="NCBI Taxonomy" id="2212470"/>
    <lineage>
        <taxon>Bacteria</taxon>
        <taxon>Candidatus Eiseniibacteriota</taxon>
    </lineage>
</organism>
<name>A0A948W6T7_UNCEI</name>
<proteinExistence type="predicted"/>
<protein>
    <submittedName>
        <fullName evidence="1">Uncharacterized protein</fullName>
    </submittedName>
</protein>
<evidence type="ECO:0000313" key="1">
    <source>
        <dbReference type="EMBL" id="MBU2691869.1"/>
    </source>
</evidence>
<dbReference type="InterPro" id="IPR038512">
    <property type="entry name" value="GpU-like_sf"/>
</dbReference>
<sequence>MPHARQQIRAKFKSLLTGLTYTGNNVYVSKVYNSNKAKLPNLNIWTKDDETDHDKTTVNYRTEHELLVVVEVRARPVTGVAVDDRCDDIAAEVETKISTDPTLGGLVQRAVISSSNFDASGEAERPTGLLRMIFRLSYIIYAVDPTTIVATG</sequence>
<gene>
    <name evidence="1" type="ORF">KJ970_13190</name>
</gene>
<reference evidence="1" key="1">
    <citation type="submission" date="2021-05" db="EMBL/GenBank/DDBJ databases">
        <title>Energy efficiency and biological interactions define the core microbiome of deep oligotrophic groundwater.</title>
        <authorList>
            <person name="Mehrshad M."/>
            <person name="Lopez-Fernandez M."/>
            <person name="Bell E."/>
            <person name="Bernier-Latmani R."/>
            <person name="Bertilsson S."/>
            <person name="Dopson M."/>
        </authorList>
    </citation>
    <scope>NUCLEOTIDE SEQUENCE</scope>
    <source>
        <strain evidence="1">Modern_marine.mb.64</strain>
    </source>
</reference>
<dbReference type="EMBL" id="JAHJDP010000077">
    <property type="protein sequence ID" value="MBU2691869.1"/>
    <property type="molecule type" value="Genomic_DNA"/>
</dbReference>